<protein>
    <submittedName>
        <fullName evidence="4">Flavin reductase</fullName>
    </submittedName>
</protein>
<dbReference type="PANTHER" id="PTHR30466">
    <property type="entry name" value="FLAVIN REDUCTASE"/>
    <property type="match status" value="1"/>
</dbReference>
<dbReference type="SUPFAM" id="SSF50475">
    <property type="entry name" value="FMN-binding split barrel"/>
    <property type="match status" value="1"/>
</dbReference>
<dbReference type="InterPro" id="IPR012349">
    <property type="entry name" value="Split_barrel_FMN-bd"/>
</dbReference>
<feature type="domain" description="Flavin reductase like" evidence="3">
    <location>
        <begin position="22"/>
        <end position="169"/>
    </location>
</feature>
<reference evidence="4 5" key="1">
    <citation type="submission" date="2019-12" db="EMBL/GenBank/DDBJ databases">
        <title>Genomic-based taxomic classification of the family Erythrobacteraceae.</title>
        <authorList>
            <person name="Xu L."/>
        </authorList>
    </citation>
    <scope>NUCLEOTIDE SEQUENCE [LARGE SCALE GENOMIC DNA]</scope>
    <source>
        <strain evidence="4 5">DSM 18604</strain>
    </source>
</reference>
<sequence>MSNSKIEPPCPETHRAQFVTQMRRVPGPVAIVSSADGEERTGMAATAWNSLCADPPLMLVCVNRNASVHALIGRTRRFSLNLLAADEAETVAIFSAQRGKQGRDRFEAGKWADSPGGQPFLNGATASFECELLDSHVYETHEIFIGKVRHMDMAETADPMLYFDGAFCRATPLGGS</sequence>
<dbReference type="SMART" id="SM00903">
    <property type="entry name" value="Flavin_Reduct"/>
    <property type="match status" value="1"/>
</dbReference>
<dbReference type="Pfam" id="PF01613">
    <property type="entry name" value="Flavin_Reduct"/>
    <property type="match status" value="1"/>
</dbReference>
<evidence type="ECO:0000256" key="2">
    <source>
        <dbReference type="ARBA" id="ARBA00023002"/>
    </source>
</evidence>
<accession>A0A845A610</accession>
<proteinExistence type="inferred from homology"/>
<keyword evidence="2" id="KW-0560">Oxidoreductase</keyword>
<gene>
    <name evidence="4" type="ORF">GRI39_01410</name>
</gene>
<evidence type="ECO:0000256" key="1">
    <source>
        <dbReference type="ARBA" id="ARBA00008898"/>
    </source>
</evidence>
<dbReference type="Gene3D" id="2.30.110.10">
    <property type="entry name" value="Electron Transport, Fmn-binding Protein, Chain A"/>
    <property type="match status" value="1"/>
</dbReference>
<dbReference type="EMBL" id="WTYQ01000001">
    <property type="protein sequence ID" value="MXP24703.1"/>
    <property type="molecule type" value="Genomic_DNA"/>
</dbReference>
<name>A0A845A610_9SPHN</name>
<evidence type="ECO:0000313" key="4">
    <source>
        <dbReference type="EMBL" id="MXP24703.1"/>
    </source>
</evidence>
<dbReference type="GO" id="GO:0042602">
    <property type="term" value="F:riboflavin reductase (NADPH) activity"/>
    <property type="evidence" value="ECO:0007669"/>
    <property type="project" value="TreeGrafter"/>
</dbReference>
<dbReference type="Proteomes" id="UP000460561">
    <property type="component" value="Unassembled WGS sequence"/>
</dbReference>
<dbReference type="AlphaFoldDB" id="A0A845A610"/>
<comment type="caution">
    <text evidence="4">The sequence shown here is derived from an EMBL/GenBank/DDBJ whole genome shotgun (WGS) entry which is preliminary data.</text>
</comment>
<evidence type="ECO:0000313" key="5">
    <source>
        <dbReference type="Proteomes" id="UP000460561"/>
    </source>
</evidence>
<evidence type="ECO:0000259" key="3">
    <source>
        <dbReference type="SMART" id="SM00903"/>
    </source>
</evidence>
<dbReference type="RefSeq" id="WP_160737909.1">
    <property type="nucleotide sequence ID" value="NZ_WTYQ01000001.1"/>
</dbReference>
<dbReference type="InterPro" id="IPR050268">
    <property type="entry name" value="NADH-dep_flavin_reductase"/>
</dbReference>
<organism evidence="4 5">
    <name type="scientific">Altericroceibacterium indicum</name>
    <dbReference type="NCBI Taxonomy" id="374177"/>
    <lineage>
        <taxon>Bacteria</taxon>
        <taxon>Pseudomonadati</taxon>
        <taxon>Pseudomonadota</taxon>
        <taxon>Alphaproteobacteria</taxon>
        <taxon>Sphingomonadales</taxon>
        <taxon>Erythrobacteraceae</taxon>
        <taxon>Altericroceibacterium</taxon>
    </lineage>
</organism>
<keyword evidence="5" id="KW-1185">Reference proteome</keyword>
<dbReference type="GO" id="GO:0010181">
    <property type="term" value="F:FMN binding"/>
    <property type="evidence" value="ECO:0007669"/>
    <property type="project" value="InterPro"/>
</dbReference>
<dbReference type="InterPro" id="IPR002563">
    <property type="entry name" value="Flavin_Rdtase-like_dom"/>
</dbReference>
<dbReference type="OrthoDB" id="9789254at2"/>
<dbReference type="PANTHER" id="PTHR30466:SF11">
    <property type="entry name" value="FLAVIN-DEPENDENT MONOOXYGENASE, REDUCTASE SUBUNIT HSAB"/>
    <property type="match status" value="1"/>
</dbReference>
<comment type="similarity">
    <text evidence="1">Belongs to the non-flavoprotein flavin reductase family.</text>
</comment>